<evidence type="ECO:0000313" key="1">
    <source>
        <dbReference type="EMBL" id="PZN70942.1"/>
    </source>
</evidence>
<gene>
    <name evidence="1" type="ORF">DM484_27510</name>
</gene>
<protein>
    <submittedName>
        <fullName evidence="1">Uncharacterized protein</fullName>
    </submittedName>
</protein>
<dbReference type="EMBL" id="QJPH01000539">
    <property type="protein sequence ID" value="PZN70942.1"/>
    <property type="molecule type" value="Genomic_DNA"/>
</dbReference>
<accession>A0A2W4QFH2</accession>
<sequence>MLDDDCCVSYRINGHDEIISVNDDWCRYASDHGWQGISPEKVLNKPVYNYITDSTTSRLYQYLFKRVRGGSTVRYQFNCESSSHRRLMEMTVTSLGDRGDVELKARMLCKQARMQQFDPANNPQNDEYLKACGWCYRIDIEGNWIHVEDAVGKLGMFEFSRLPQMTHGICKYCFAGMLKDVSTALPLQSS</sequence>
<name>A0A2W4QFH2_9GAMM</name>
<organism evidence="1 2">
    <name type="scientific">Candidatus Methylumidiphilus alinenensis</name>
    <dbReference type="NCBI Taxonomy" id="2202197"/>
    <lineage>
        <taxon>Bacteria</taxon>
        <taxon>Pseudomonadati</taxon>
        <taxon>Pseudomonadota</taxon>
        <taxon>Gammaproteobacteria</taxon>
        <taxon>Methylococcales</taxon>
        <taxon>Candidatus Methylumidiphilus</taxon>
    </lineage>
</organism>
<reference evidence="1 2" key="1">
    <citation type="journal article" date="2018" name="Aquat. Microb. Ecol.">
        <title>Gammaproteobacterial methanotrophs dominate.</title>
        <authorList>
            <person name="Rissanen A.J."/>
            <person name="Saarenheimo J."/>
            <person name="Tiirola M."/>
            <person name="Peura S."/>
            <person name="Aalto S.L."/>
            <person name="Karvinen A."/>
            <person name="Nykanen H."/>
        </authorList>
    </citation>
    <scope>NUCLEOTIDE SEQUENCE [LARGE SCALE GENOMIC DNA]</scope>
    <source>
        <strain evidence="1">AMbin10</strain>
    </source>
</reference>
<dbReference type="Proteomes" id="UP000249396">
    <property type="component" value="Unassembled WGS sequence"/>
</dbReference>
<dbReference type="AlphaFoldDB" id="A0A2W4QFH2"/>
<proteinExistence type="predicted"/>
<comment type="caution">
    <text evidence="1">The sequence shown here is derived from an EMBL/GenBank/DDBJ whole genome shotgun (WGS) entry which is preliminary data.</text>
</comment>
<evidence type="ECO:0000313" key="2">
    <source>
        <dbReference type="Proteomes" id="UP000249396"/>
    </source>
</evidence>